<dbReference type="EMBL" id="JAUEPS010000049">
    <property type="protein sequence ID" value="KAK0445616.1"/>
    <property type="molecule type" value="Genomic_DNA"/>
</dbReference>
<dbReference type="AlphaFoldDB" id="A0AA39JPU4"/>
<dbReference type="GeneID" id="85367542"/>
<keyword evidence="2" id="KW-1185">Reference proteome</keyword>
<name>A0AA39JPU4_ARMTA</name>
<dbReference type="Gene3D" id="3.40.50.720">
    <property type="entry name" value="NAD(P)-binding Rossmann-like Domain"/>
    <property type="match status" value="1"/>
</dbReference>
<protein>
    <recommendedName>
        <fullName evidence="3">Alcohol dehydrogenase-like C-terminal domain-containing protein</fullName>
    </recommendedName>
</protein>
<evidence type="ECO:0000313" key="2">
    <source>
        <dbReference type="Proteomes" id="UP001175211"/>
    </source>
</evidence>
<accession>A0AA39JPU4</accession>
<organism evidence="1 2">
    <name type="scientific">Armillaria tabescens</name>
    <name type="common">Ringless honey mushroom</name>
    <name type="synonym">Agaricus tabescens</name>
    <dbReference type="NCBI Taxonomy" id="1929756"/>
    <lineage>
        <taxon>Eukaryota</taxon>
        <taxon>Fungi</taxon>
        <taxon>Dikarya</taxon>
        <taxon>Basidiomycota</taxon>
        <taxon>Agaricomycotina</taxon>
        <taxon>Agaricomycetes</taxon>
        <taxon>Agaricomycetidae</taxon>
        <taxon>Agaricales</taxon>
        <taxon>Marasmiineae</taxon>
        <taxon>Physalacriaceae</taxon>
        <taxon>Desarmillaria</taxon>
    </lineage>
</organism>
<sequence length="72" mass="7846">MSSSFSAFFVSFFRQCSPCLQLSSLPLAGANVIMTSSVNAKLKFLKKVGATYIFNDDTTSDWNKEVLRGKGG</sequence>
<evidence type="ECO:0008006" key="3">
    <source>
        <dbReference type="Google" id="ProtNLM"/>
    </source>
</evidence>
<dbReference type="RefSeq" id="XP_060325520.1">
    <property type="nucleotide sequence ID" value="XM_060483994.1"/>
</dbReference>
<gene>
    <name evidence="1" type="ORF">EV420DRAFT_920882</name>
</gene>
<dbReference type="Proteomes" id="UP001175211">
    <property type="component" value="Unassembled WGS sequence"/>
</dbReference>
<dbReference type="InterPro" id="IPR036291">
    <property type="entry name" value="NAD(P)-bd_dom_sf"/>
</dbReference>
<evidence type="ECO:0000313" key="1">
    <source>
        <dbReference type="EMBL" id="KAK0445616.1"/>
    </source>
</evidence>
<comment type="caution">
    <text evidence="1">The sequence shown here is derived from an EMBL/GenBank/DDBJ whole genome shotgun (WGS) entry which is preliminary data.</text>
</comment>
<proteinExistence type="predicted"/>
<reference evidence="1" key="1">
    <citation type="submission" date="2023-06" db="EMBL/GenBank/DDBJ databases">
        <authorList>
            <consortium name="Lawrence Berkeley National Laboratory"/>
            <person name="Ahrendt S."/>
            <person name="Sahu N."/>
            <person name="Indic B."/>
            <person name="Wong-Bajracharya J."/>
            <person name="Merenyi Z."/>
            <person name="Ke H.-M."/>
            <person name="Monk M."/>
            <person name="Kocsube S."/>
            <person name="Drula E."/>
            <person name="Lipzen A."/>
            <person name="Balint B."/>
            <person name="Henrissat B."/>
            <person name="Andreopoulos B."/>
            <person name="Martin F.M."/>
            <person name="Harder C.B."/>
            <person name="Rigling D."/>
            <person name="Ford K.L."/>
            <person name="Foster G.D."/>
            <person name="Pangilinan J."/>
            <person name="Papanicolaou A."/>
            <person name="Barry K."/>
            <person name="LaButti K."/>
            <person name="Viragh M."/>
            <person name="Koriabine M."/>
            <person name="Yan M."/>
            <person name="Riley R."/>
            <person name="Champramary S."/>
            <person name="Plett K.L."/>
            <person name="Tsai I.J."/>
            <person name="Slot J."/>
            <person name="Sipos G."/>
            <person name="Plett J."/>
            <person name="Nagy L.G."/>
            <person name="Grigoriev I.V."/>
        </authorList>
    </citation>
    <scope>NUCLEOTIDE SEQUENCE</scope>
    <source>
        <strain evidence="1">CCBAS 213</strain>
    </source>
</reference>
<dbReference type="SUPFAM" id="SSF51735">
    <property type="entry name" value="NAD(P)-binding Rossmann-fold domains"/>
    <property type="match status" value="1"/>
</dbReference>